<name>H2AQ60_KAZAF</name>
<dbReference type="EMBL" id="HE650822">
    <property type="protein sequence ID" value="CCF56510.1"/>
    <property type="molecule type" value="Genomic_DNA"/>
</dbReference>
<dbReference type="GO" id="GO:0000480">
    <property type="term" value="P:endonucleolytic cleavage in 5'-ETS of tricistronic rRNA transcript (SSU-rRNA, 5.8S rRNA, LSU-rRNA)"/>
    <property type="evidence" value="ECO:0007669"/>
    <property type="project" value="EnsemblFungi"/>
</dbReference>
<keyword evidence="3" id="KW-1185">Reference proteome</keyword>
<feature type="region of interest" description="Disordered" evidence="1">
    <location>
        <begin position="322"/>
        <end position="351"/>
    </location>
</feature>
<feature type="compositionally biased region" description="Basic and acidic residues" evidence="1">
    <location>
        <begin position="258"/>
        <end position="278"/>
    </location>
</feature>
<dbReference type="RefSeq" id="XP_003955645.1">
    <property type="nucleotide sequence ID" value="XM_003955596.1"/>
</dbReference>
<evidence type="ECO:0000313" key="3">
    <source>
        <dbReference type="Proteomes" id="UP000005220"/>
    </source>
</evidence>
<dbReference type="FunCoup" id="H2AQ60">
    <property type="interactions" value="1232"/>
</dbReference>
<dbReference type="InterPro" id="IPR007146">
    <property type="entry name" value="Sas10/Utp3/C1D"/>
</dbReference>
<gene>
    <name evidence="2" type="primary">KAFR0B02120</name>
    <name evidence="2" type="ORF">KAFR_0B02120</name>
</gene>
<dbReference type="GO" id="GO:0000447">
    <property type="term" value="P:endonucleolytic cleavage in ITS1 to separate SSU-rRNA from 5.8S rRNA and LSU-rRNA from tricistronic rRNA transcript (SSU-rRNA, 5.8S rRNA, LSU-rRNA)"/>
    <property type="evidence" value="ECO:0007669"/>
    <property type="project" value="EnsemblFungi"/>
</dbReference>
<dbReference type="HOGENOM" id="CLU_065858_0_0_1"/>
<dbReference type="GeneID" id="13882812"/>
<dbReference type="KEGG" id="kaf:KAFR_0B02120"/>
<dbReference type="eggNOG" id="KOG3117">
    <property type="taxonomic scope" value="Eukaryota"/>
</dbReference>
<proteinExistence type="predicted"/>
<reference evidence="2 3" key="1">
    <citation type="journal article" date="2011" name="Proc. Natl. Acad. Sci. U.S.A.">
        <title>Evolutionary erosion of yeast sex chromosomes by mating-type switching accidents.</title>
        <authorList>
            <person name="Gordon J.L."/>
            <person name="Armisen D."/>
            <person name="Proux-Wera E."/>
            <person name="Oheigeartaigh S.S."/>
            <person name="Byrne K.P."/>
            <person name="Wolfe K.H."/>
        </authorList>
    </citation>
    <scope>NUCLEOTIDE SEQUENCE [LARGE SCALE GENOMIC DNA]</scope>
    <source>
        <strain evidence="3">ATCC 22294 / BCRC 22015 / CBS 2517 / CECT 1963 / NBRC 1671 / NRRL Y-8276</strain>
    </source>
</reference>
<dbReference type="InParanoid" id="H2AQ60"/>
<feature type="compositionally biased region" description="Basic and acidic residues" evidence="1">
    <location>
        <begin position="342"/>
        <end position="351"/>
    </location>
</feature>
<sequence>MSELNNLLRQINESLSATSESIKNLKAVYNEEGRDESKLKFLENFENTNEKVSLLSLKNGSMLSYVNALLLLIANKLNDRNDEDDEEFDPVVQKTIENRIVMERGIRPIENKLSYQLDKLIRAFLRMEKEYNDAEKRALEKSLQNNVSDEEEQDSASDSDEEEEEMAYRPGMIKSKSSGDGKGEVEDNSQETDTYKPPKISAMLPPESITSRHFEDKFNAREHKDRSNLSRMQAMEEYIKEQSDQPDWGSSIGSNIVDHGRGGVKSSRDTEKERKIQQYEEDNFTRLNGSVMGATKQERRKKKQRERMAKVNVIGGEDFSIFNSKRKLEDSTSRRNNKKPKSAWDRAKKRL</sequence>
<accession>H2AQ60</accession>
<feature type="compositionally biased region" description="Basic and acidic residues" evidence="1">
    <location>
        <begin position="210"/>
        <end position="228"/>
    </location>
</feature>
<dbReference type="Pfam" id="PF04000">
    <property type="entry name" value="Sas10_Utp3"/>
    <property type="match status" value="1"/>
</dbReference>
<dbReference type="GO" id="GO:0032040">
    <property type="term" value="C:small-subunit processome"/>
    <property type="evidence" value="ECO:0007669"/>
    <property type="project" value="EnsemblFungi"/>
</dbReference>
<dbReference type="Proteomes" id="UP000005220">
    <property type="component" value="Chromosome 2"/>
</dbReference>
<feature type="region of interest" description="Disordered" evidence="1">
    <location>
        <begin position="141"/>
        <end position="310"/>
    </location>
</feature>
<dbReference type="OrthoDB" id="203440at2759"/>
<evidence type="ECO:0000313" key="2">
    <source>
        <dbReference type="EMBL" id="CCF56510.1"/>
    </source>
</evidence>
<feature type="compositionally biased region" description="Acidic residues" evidence="1">
    <location>
        <begin position="148"/>
        <end position="165"/>
    </location>
</feature>
<organism evidence="2 3">
    <name type="scientific">Kazachstania africana (strain ATCC 22294 / BCRC 22015 / CBS 2517 / CECT 1963 / NBRC 1671 / NRRL Y-8276)</name>
    <name type="common">Yeast</name>
    <name type="synonym">Kluyveromyces africanus</name>
    <dbReference type="NCBI Taxonomy" id="1071382"/>
    <lineage>
        <taxon>Eukaryota</taxon>
        <taxon>Fungi</taxon>
        <taxon>Dikarya</taxon>
        <taxon>Ascomycota</taxon>
        <taxon>Saccharomycotina</taxon>
        <taxon>Saccharomycetes</taxon>
        <taxon>Saccharomycetales</taxon>
        <taxon>Saccharomycetaceae</taxon>
        <taxon>Kazachstania</taxon>
    </lineage>
</organism>
<evidence type="ECO:0000256" key="1">
    <source>
        <dbReference type="SAM" id="MobiDB-lite"/>
    </source>
</evidence>
<dbReference type="AlphaFoldDB" id="H2AQ60"/>
<dbReference type="STRING" id="1071382.H2AQ60"/>
<protein>
    <submittedName>
        <fullName evidence="2">Uncharacterized protein</fullName>
    </submittedName>
</protein>